<evidence type="ECO:0000256" key="9">
    <source>
        <dbReference type="ARBA" id="ARBA00022968"/>
    </source>
</evidence>
<name>E0VPL8_PEDHC</name>
<evidence type="ECO:0000256" key="8">
    <source>
        <dbReference type="ARBA" id="ARBA00022692"/>
    </source>
</evidence>
<dbReference type="Gene3D" id="3.90.550.50">
    <property type="match status" value="1"/>
</dbReference>
<dbReference type="CTD" id="8232164"/>
<dbReference type="GeneID" id="8232164"/>
<comment type="similarity">
    <text evidence="5 15">Belongs to the glycosyltransferase 31 family.</text>
</comment>
<reference evidence="16" key="1">
    <citation type="submission" date="2007-04" db="EMBL/GenBank/DDBJ databases">
        <title>Annotation of Pediculus humanus corporis strain USDA.</title>
        <authorList>
            <person name="Kirkness E."/>
            <person name="Hannick L."/>
            <person name="Hass B."/>
            <person name="Bruggner R."/>
            <person name="Lawson D."/>
            <person name="Bidwell S."/>
            <person name="Joardar V."/>
            <person name="Caler E."/>
            <person name="Walenz B."/>
            <person name="Inman J."/>
            <person name="Schobel S."/>
            <person name="Galinsky K."/>
            <person name="Amedeo P."/>
            <person name="Strausberg R."/>
        </authorList>
    </citation>
    <scope>NUCLEOTIDE SEQUENCE</scope>
    <source>
        <strain evidence="16">USDA</strain>
    </source>
</reference>
<evidence type="ECO:0000256" key="5">
    <source>
        <dbReference type="ARBA" id="ARBA00008661"/>
    </source>
</evidence>
<reference evidence="17" key="3">
    <citation type="submission" date="2020-05" db="UniProtKB">
        <authorList>
            <consortium name="EnsemblMetazoa"/>
        </authorList>
    </citation>
    <scope>IDENTIFICATION</scope>
    <source>
        <strain evidence="17">USDA</strain>
    </source>
</reference>
<keyword evidence="8" id="KW-0812">Transmembrane</keyword>
<dbReference type="EnsemblMetazoa" id="PHUM361650-RA">
    <property type="protein sequence ID" value="PHUM361650-PA"/>
    <property type="gene ID" value="PHUM361650"/>
</dbReference>
<dbReference type="PANTHER" id="PTHR11214">
    <property type="entry name" value="BETA-1,3-N-ACETYLGLUCOSAMINYLTRANSFERASE"/>
    <property type="match status" value="1"/>
</dbReference>
<comment type="cofactor">
    <cofactor evidence="1">
        <name>Mn(2+)</name>
        <dbReference type="ChEBI" id="CHEBI:29035"/>
    </cofactor>
</comment>
<dbReference type="InterPro" id="IPR002659">
    <property type="entry name" value="Glyco_trans_31"/>
</dbReference>
<dbReference type="Pfam" id="PF01762">
    <property type="entry name" value="Galactosyl_T"/>
    <property type="match status" value="1"/>
</dbReference>
<dbReference type="Proteomes" id="UP000009046">
    <property type="component" value="Unassembled WGS sequence"/>
</dbReference>
<dbReference type="VEuPathDB" id="VectorBase:PHUM361650"/>
<evidence type="ECO:0000256" key="10">
    <source>
        <dbReference type="ARBA" id="ARBA00022989"/>
    </source>
</evidence>
<dbReference type="EMBL" id="AAZO01004203">
    <property type="status" value="NOT_ANNOTATED_CDS"/>
    <property type="molecule type" value="Genomic_DNA"/>
</dbReference>
<evidence type="ECO:0000256" key="7">
    <source>
        <dbReference type="ARBA" id="ARBA00022679"/>
    </source>
</evidence>
<dbReference type="HOGENOM" id="CLU_046589_0_0_1"/>
<dbReference type="OMA" id="LKPSHGW"/>
<keyword evidence="11 15" id="KW-0333">Golgi apparatus</keyword>
<evidence type="ECO:0000256" key="13">
    <source>
        <dbReference type="ARBA" id="ARBA00023180"/>
    </source>
</evidence>
<accession>E0VPL8</accession>
<dbReference type="GO" id="GO:0006024">
    <property type="term" value="P:glycosaminoglycan biosynthetic process"/>
    <property type="evidence" value="ECO:0007669"/>
    <property type="project" value="UniProtKB-ARBA"/>
</dbReference>
<keyword evidence="10" id="KW-1133">Transmembrane helix</keyword>
<keyword evidence="14" id="KW-0464">Manganese</keyword>
<dbReference type="InParanoid" id="E0VPL8"/>
<evidence type="ECO:0000256" key="1">
    <source>
        <dbReference type="ARBA" id="ARBA00001936"/>
    </source>
</evidence>
<keyword evidence="18" id="KW-1185">Reference proteome</keyword>
<dbReference type="EMBL" id="DS235366">
    <property type="protein sequence ID" value="EEB15324.1"/>
    <property type="molecule type" value="Genomic_DNA"/>
</dbReference>
<organism>
    <name type="scientific">Pediculus humanus subsp. corporis</name>
    <name type="common">Body louse</name>
    <dbReference type="NCBI Taxonomy" id="121224"/>
    <lineage>
        <taxon>Eukaryota</taxon>
        <taxon>Metazoa</taxon>
        <taxon>Ecdysozoa</taxon>
        <taxon>Arthropoda</taxon>
        <taxon>Hexapoda</taxon>
        <taxon>Insecta</taxon>
        <taxon>Pterygota</taxon>
        <taxon>Neoptera</taxon>
        <taxon>Paraneoptera</taxon>
        <taxon>Psocodea</taxon>
        <taxon>Troctomorpha</taxon>
        <taxon>Phthiraptera</taxon>
        <taxon>Anoplura</taxon>
        <taxon>Pediculidae</taxon>
        <taxon>Pediculus</taxon>
    </lineage>
</organism>
<evidence type="ECO:0000256" key="14">
    <source>
        <dbReference type="ARBA" id="ARBA00023211"/>
    </source>
</evidence>
<dbReference type="eggNOG" id="KOG2288">
    <property type="taxonomic scope" value="Eukaryota"/>
</dbReference>
<evidence type="ECO:0000256" key="15">
    <source>
        <dbReference type="RuleBase" id="RU363063"/>
    </source>
</evidence>
<dbReference type="FunCoup" id="E0VPL8">
    <property type="interactions" value="158"/>
</dbReference>
<dbReference type="AlphaFoldDB" id="E0VPL8"/>
<evidence type="ECO:0000313" key="18">
    <source>
        <dbReference type="Proteomes" id="UP000009046"/>
    </source>
</evidence>
<evidence type="ECO:0000256" key="3">
    <source>
        <dbReference type="ARBA" id="ARBA00004840"/>
    </source>
</evidence>
<dbReference type="GO" id="GO:0006493">
    <property type="term" value="P:protein O-linked glycosylation"/>
    <property type="evidence" value="ECO:0007669"/>
    <property type="project" value="TreeGrafter"/>
</dbReference>
<proteinExistence type="inferred from homology"/>
<evidence type="ECO:0000256" key="6">
    <source>
        <dbReference type="ARBA" id="ARBA00022676"/>
    </source>
</evidence>
<evidence type="ECO:0000256" key="4">
    <source>
        <dbReference type="ARBA" id="ARBA00005093"/>
    </source>
</evidence>
<protein>
    <recommendedName>
        <fullName evidence="15">Hexosyltransferase</fullName>
        <ecNumber evidence="15">2.4.1.-</ecNumber>
    </recommendedName>
</protein>
<dbReference type="GO" id="GO:0000139">
    <property type="term" value="C:Golgi membrane"/>
    <property type="evidence" value="ECO:0007669"/>
    <property type="project" value="UniProtKB-SubCell"/>
</dbReference>
<dbReference type="STRING" id="121224.E0VPL8"/>
<reference evidence="16" key="2">
    <citation type="submission" date="2007-04" db="EMBL/GenBank/DDBJ databases">
        <title>The genome of the human body louse.</title>
        <authorList>
            <consortium name="The Human Body Louse Genome Consortium"/>
            <person name="Kirkness E."/>
            <person name="Walenz B."/>
            <person name="Hass B."/>
            <person name="Bruggner R."/>
            <person name="Strausberg R."/>
        </authorList>
    </citation>
    <scope>NUCLEOTIDE SEQUENCE</scope>
    <source>
        <strain evidence="16">USDA</strain>
    </source>
</reference>
<sequence length="332" mass="38929">MFVSLAKLQQVNWIRILKRTILFSFKSKIYISLISDYANAEVFLVVFVFSSIGNYNKRQTIRETWLSELSTHKDLKHYFVISSESAKDDENLLISVEREKHKDLLIFHKLKDSFYLLTSKLVASFGWLTNSTVLGEEGKSNTLRPFNRFKFVLKCDDDTFVRVREVINELKTVYSGDKGRNLYWGFFDGRAKVKKGGKYKEEEWNICDYYIPYALGGGYILSESLVSFIATNEKFLKKYRNEDVSVGAWLSSYNNLNRVHDTRFDTEYISRGCHQSYLVTHKHSETAMRNFHNNLKNTGHLCQREFKTRMSYNYDWQALPSKCCLRVNSNIP</sequence>
<dbReference type="GO" id="GO:0047220">
    <property type="term" value="F:galactosylxylosylprotein 3-beta-galactosyltransferase activity"/>
    <property type="evidence" value="ECO:0007669"/>
    <property type="project" value="TreeGrafter"/>
</dbReference>
<evidence type="ECO:0000256" key="11">
    <source>
        <dbReference type="ARBA" id="ARBA00023034"/>
    </source>
</evidence>
<dbReference type="FunFam" id="3.90.550.50:FF:000018">
    <property type="entry name" value="Hexosyltransferase"/>
    <property type="match status" value="1"/>
</dbReference>
<dbReference type="EC" id="2.4.1.-" evidence="15"/>
<evidence type="ECO:0000313" key="17">
    <source>
        <dbReference type="EnsemblMetazoa" id="PHUM361650-PA"/>
    </source>
</evidence>
<evidence type="ECO:0000313" key="16">
    <source>
        <dbReference type="EMBL" id="EEB15324.1"/>
    </source>
</evidence>
<evidence type="ECO:0000256" key="12">
    <source>
        <dbReference type="ARBA" id="ARBA00023136"/>
    </source>
</evidence>
<keyword evidence="9" id="KW-0735">Signal-anchor</keyword>
<keyword evidence="12" id="KW-0472">Membrane</keyword>
<comment type="subcellular location">
    <subcellularLocation>
        <location evidence="2 15">Golgi apparatus membrane</location>
        <topology evidence="2 15">Single-pass type II membrane protein</topology>
    </subcellularLocation>
</comment>
<dbReference type="RefSeq" id="XP_002428062.1">
    <property type="nucleotide sequence ID" value="XM_002428017.1"/>
</dbReference>
<keyword evidence="7 16" id="KW-0808">Transferase</keyword>
<evidence type="ECO:0000256" key="2">
    <source>
        <dbReference type="ARBA" id="ARBA00004323"/>
    </source>
</evidence>
<comment type="pathway">
    <text evidence="3">Glycan metabolism; chondroitin sulfate biosynthesis.</text>
</comment>
<keyword evidence="6 15" id="KW-0328">Glycosyltransferase</keyword>
<keyword evidence="13" id="KW-0325">Glycoprotein</keyword>
<dbReference type="KEGG" id="phu:Phum_PHUM361650"/>
<gene>
    <name evidence="17" type="primary">8232164</name>
    <name evidence="16" type="ORF">Phum_PHUM361650</name>
</gene>
<dbReference type="OrthoDB" id="1158011at2759"/>
<dbReference type="PANTHER" id="PTHR11214:SF3">
    <property type="entry name" value="BETA-1,3-GALACTOSYLTRANSFERASE 6"/>
    <property type="match status" value="1"/>
</dbReference>
<comment type="pathway">
    <text evidence="4">Glycan metabolism; heparan sulfate biosynthesis.</text>
</comment>